<dbReference type="SUPFAM" id="SSF103473">
    <property type="entry name" value="MFS general substrate transporter"/>
    <property type="match status" value="1"/>
</dbReference>
<feature type="transmembrane region" description="Helical" evidence="4">
    <location>
        <begin position="362"/>
        <end position="383"/>
    </location>
</feature>
<dbReference type="RefSeq" id="WP_095622547.1">
    <property type="nucleotide sequence ID" value="NZ_NSKB01000008.1"/>
</dbReference>
<keyword evidence="3 4" id="KW-0472">Membrane</keyword>
<dbReference type="Proteomes" id="UP000217771">
    <property type="component" value="Unassembled WGS sequence"/>
</dbReference>
<dbReference type="PROSITE" id="PS50850">
    <property type="entry name" value="MFS"/>
    <property type="match status" value="1"/>
</dbReference>
<dbReference type="PANTHER" id="PTHR23526:SF4">
    <property type="entry name" value="INTEGRAL MEMBRANE TRANSPORT PROTEIN"/>
    <property type="match status" value="1"/>
</dbReference>
<dbReference type="EMBL" id="NSKB01000008">
    <property type="protein sequence ID" value="PAU74759.1"/>
    <property type="molecule type" value="Genomic_DNA"/>
</dbReference>
<evidence type="ECO:0000259" key="5">
    <source>
        <dbReference type="PROSITE" id="PS50850"/>
    </source>
</evidence>
<evidence type="ECO:0000313" key="6">
    <source>
        <dbReference type="EMBL" id="PAU74759.1"/>
    </source>
</evidence>
<feature type="transmembrane region" description="Helical" evidence="4">
    <location>
        <begin position="40"/>
        <end position="61"/>
    </location>
</feature>
<dbReference type="PANTHER" id="PTHR23526">
    <property type="entry name" value="INTEGRAL MEMBRANE TRANSPORT PROTEIN-RELATED"/>
    <property type="match status" value="1"/>
</dbReference>
<feature type="transmembrane region" description="Helical" evidence="4">
    <location>
        <begin position="131"/>
        <end position="151"/>
    </location>
</feature>
<evidence type="ECO:0000256" key="2">
    <source>
        <dbReference type="ARBA" id="ARBA00022989"/>
    </source>
</evidence>
<dbReference type="InterPro" id="IPR052528">
    <property type="entry name" value="Sugar_transport-like"/>
</dbReference>
<dbReference type="GO" id="GO:0022857">
    <property type="term" value="F:transmembrane transporter activity"/>
    <property type="evidence" value="ECO:0007669"/>
    <property type="project" value="InterPro"/>
</dbReference>
<organism evidence="6 7">
    <name type="scientific">Halomonas salipaludis</name>
    <dbReference type="NCBI Taxonomy" id="2032625"/>
    <lineage>
        <taxon>Bacteria</taxon>
        <taxon>Pseudomonadati</taxon>
        <taxon>Pseudomonadota</taxon>
        <taxon>Gammaproteobacteria</taxon>
        <taxon>Oceanospirillales</taxon>
        <taxon>Halomonadaceae</taxon>
        <taxon>Halomonas</taxon>
    </lineage>
</organism>
<feature type="domain" description="Major facilitator superfamily (MFS) profile" evidence="5">
    <location>
        <begin position="1"/>
        <end position="388"/>
    </location>
</feature>
<evidence type="ECO:0000256" key="1">
    <source>
        <dbReference type="ARBA" id="ARBA00022692"/>
    </source>
</evidence>
<gene>
    <name evidence="6" type="ORF">CK498_19545</name>
</gene>
<comment type="caution">
    <text evidence="6">The sequence shown here is derived from an EMBL/GenBank/DDBJ whole genome shotgun (WGS) entry which is preliminary data.</text>
</comment>
<keyword evidence="1 4" id="KW-0812">Transmembrane</keyword>
<keyword evidence="7" id="KW-1185">Reference proteome</keyword>
<evidence type="ECO:0000313" key="7">
    <source>
        <dbReference type="Proteomes" id="UP000217771"/>
    </source>
</evidence>
<protein>
    <submittedName>
        <fullName evidence="6">MFS transporter</fullName>
    </submittedName>
</protein>
<evidence type="ECO:0000256" key="4">
    <source>
        <dbReference type="SAM" id="Phobius"/>
    </source>
</evidence>
<dbReference type="OrthoDB" id="6362084at2"/>
<feature type="transmembrane region" description="Helical" evidence="4">
    <location>
        <begin position="297"/>
        <end position="323"/>
    </location>
</feature>
<evidence type="ECO:0000256" key="3">
    <source>
        <dbReference type="ARBA" id="ARBA00023136"/>
    </source>
</evidence>
<reference evidence="6 7" key="1">
    <citation type="submission" date="2017-08" db="EMBL/GenBank/DDBJ databases">
        <title>Halomonas alkalisoli sp. nov., isolated from saline alkaline soil.</title>
        <authorList>
            <person name="Wang D."/>
            <person name="Zhang G."/>
        </authorList>
    </citation>
    <scope>NUCLEOTIDE SEQUENCE [LARGE SCALE GENOMIC DNA]</scope>
    <source>
        <strain evidence="6 7">WRN001</strain>
    </source>
</reference>
<feature type="transmembrane region" description="Helical" evidence="4">
    <location>
        <begin position="98"/>
        <end position="119"/>
    </location>
</feature>
<proteinExistence type="predicted"/>
<sequence>MRMEFACICLSLSVAFLVQTMLLVAVPLAAIELGATPLALGLLVSAPYVLPLFLALSFGSLVARWGSTRPLQLGAAGMVLGAWLLAALPGFTGLVAGQLVIGLAQLMMIISAQTAVTYFGRGTKLERYFGWYTTFLSVGQMLGPLLAGWMIDYRGGPAGAIQAAFLLSLVSLVAIFISNKRKGHGGTKEKVGLRVGLARQLTLVKNTHGVQLSMIASIAAMLALGAHSSYLPVYLESLALSGTTIGLIVSLRAFSSMAIRPFTSMIVRLLRGRYATMALTMAFMASGLLLTGFAGNFYLLCFFSILVGVGVGLSQPLSMVVIAEEVLEEQRAQALSIRLMANRAMQFLAPLLLGFATQLGGFAVAYFICGVLLFLHLAIFKWLRHRYGKTLVRKFAD</sequence>
<dbReference type="AlphaFoldDB" id="A0A2A2EQT5"/>
<accession>A0A2A2EQT5</accession>
<dbReference type="Pfam" id="PF07690">
    <property type="entry name" value="MFS_1"/>
    <property type="match status" value="1"/>
</dbReference>
<dbReference type="InterPro" id="IPR011701">
    <property type="entry name" value="MFS"/>
</dbReference>
<feature type="transmembrane region" description="Helical" evidence="4">
    <location>
        <begin position="157"/>
        <end position="178"/>
    </location>
</feature>
<name>A0A2A2EQT5_9GAMM</name>
<keyword evidence="2 4" id="KW-1133">Transmembrane helix</keyword>
<feature type="transmembrane region" description="Helical" evidence="4">
    <location>
        <begin position="209"/>
        <end position="227"/>
    </location>
</feature>
<dbReference type="InterPro" id="IPR036259">
    <property type="entry name" value="MFS_trans_sf"/>
</dbReference>
<dbReference type="InterPro" id="IPR020846">
    <property type="entry name" value="MFS_dom"/>
</dbReference>
<dbReference type="Gene3D" id="1.20.1250.20">
    <property type="entry name" value="MFS general substrate transporter like domains"/>
    <property type="match status" value="2"/>
</dbReference>
<feature type="transmembrane region" description="Helical" evidence="4">
    <location>
        <begin position="73"/>
        <end position="92"/>
    </location>
</feature>